<evidence type="ECO:0000313" key="24">
    <source>
        <dbReference type="RefSeq" id="XP_030626887.1"/>
    </source>
</evidence>
<gene>
    <name evidence="24" type="primary">slc8a1a</name>
</gene>
<evidence type="ECO:0000256" key="9">
    <source>
        <dbReference type="ARBA" id="ARBA00022729"/>
    </source>
</evidence>
<dbReference type="RefSeq" id="XP_030626887.1">
    <property type="nucleotide sequence ID" value="XM_030771027.1"/>
</dbReference>
<evidence type="ECO:0000256" key="19">
    <source>
        <dbReference type="ARBA" id="ARBA00033667"/>
    </source>
</evidence>
<evidence type="ECO:0000256" key="11">
    <source>
        <dbReference type="ARBA" id="ARBA00022837"/>
    </source>
</evidence>
<feature type="transmembrane region" description="Helical" evidence="21">
    <location>
        <begin position="6"/>
        <end position="25"/>
    </location>
</feature>
<dbReference type="Gene3D" id="2.60.40.2030">
    <property type="match status" value="2"/>
</dbReference>
<comment type="similarity">
    <text evidence="2">Belongs to the Ca(2+):cation antiporter (CaCA) (TC 2.A.19) family. SLC8 subfamily.</text>
</comment>
<keyword evidence="23" id="KW-1185">Reference proteome</keyword>
<feature type="transmembrane region" description="Helical" evidence="21">
    <location>
        <begin position="866"/>
        <end position="886"/>
    </location>
</feature>
<keyword evidence="14" id="KW-0915">Sodium</keyword>
<evidence type="ECO:0000256" key="20">
    <source>
        <dbReference type="SAM" id="MobiDB-lite"/>
    </source>
</evidence>
<sequence length="932" mass="103893">MEQSRTSAFLSVILKLTTFLAFFFTEIQHVTAAGSKSSPNGNQTKSCTGSFECKEGVILPIWTPVNPSFGDKLARATVYFVAMFYMFLGVSIIADRFMASIEVITSQEREITIKKPNGEKSTTTVRIWNETVSNLTLMALGSSAPEILLSVVEVCGHNFDAGELGPNTIVGSAAFNMFVIIGLCVSVIPEGDHRKVKHLRVFFVTAFWSIFAYTWLYLILAVISPGIVEVWEGLLTLFFFPVCVVFAWVADRRLLFYKYVYKRYRVGKQRGMIIETEGEPEPSKADIEMDGRMLNSHSEELLDGVLDVDDKDLDEEEARREMARILKELKQKHPEKEMEQLIELANYQFLSQQQKSRAFYRCQATRLMTGAGNILKKHAADQARRAVGMHELRSEVSEHDFTSKIFFDPGTYQCLENCGTVALNVVRRGGDLTSTVSVDYRTEDGTANAGSDYQFTEGVIVFKPGETEKEIRVDIIDDDIFEEDEHFLVHLSNVKVISEGTGNGNPGLNHVDTLACLGLPSTATVTIFDDDHAGIFTFEEPVVHISESIGMMEVKVVRTSGARGVVVLPYKTIEGTAKGGGEDFEDTHGVLEFQNDEIFKSIQINIIDDEEYEKNKNFFLEIGEPRLVEMSERKGGFVKTEEGEDETLTKKEEDERRVAEMGRPTLGEHVKLEVVIEESYEFKSTVDKLIKKTNLALLVGTNSWRDQFVEAITVNSGEDDDDDCAEEKLPSCFDYIMHFLTVFWKILFAFVPPTDYWNGWACFVVSISMIGLLTAVIGDLASHFGCTIGLKDSVTAVVFVALGTSVPDTFASKVAAIQDQYADASIGNVTGSNAVNVFLGIGVAWSIAAIFHQSRGGYFRVNPGTLAFSVTLFTIFAFICIAVLMYRRRPEIGGELGGPRIPKVLTTSLFFSLWLMYIVFSSLEAYCLIEGF</sequence>
<evidence type="ECO:0000256" key="6">
    <source>
        <dbReference type="ARBA" id="ARBA00022568"/>
    </source>
</evidence>
<evidence type="ECO:0000256" key="1">
    <source>
        <dbReference type="ARBA" id="ARBA00004651"/>
    </source>
</evidence>
<keyword evidence="8" id="KW-0479">Metal-binding</keyword>
<keyword evidence="10" id="KW-0677">Repeat</keyword>
<evidence type="ECO:0000256" key="3">
    <source>
        <dbReference type="ARBA" id="ARBA00022448"/>
    </source>
</evidence>
<keyword evidence="17" id="KW-0325">Glycoprotein</keyword>
<dbReference type="InterPro" id="IPR038081">
    <property type="entry name" value="CalX-like_sf"/>
</dbReference>
<evidence type="ECO:0000256" key="16">
    <source>
        <dbReference type="ARBA" id="ARBA00023136"/>
    </source>
</evidence>
<dbReference type="GO" id="GO:0042383">
    <property type="term" value="C:sarcolemma"/>
    <property type="evidence" value="ECO:0007669"/>
    <property type="project" value="TreeGrafter"/>
</dbReference>
<dbReference type="InterPro" id="IPR003644">
    <property type="entry name" value="Calx_beta"/>
</dbReference>
<evidence type="ECO:0000256" key="5">
    <source>
        <dbReference type="ARBA" id="ARBA00022475"/>
    </source>
</evidence>
<keyword evidence="6" id="KW-0109">Calcium transport</keyword>
<evidence type="ECO:0000256" key="21">
    <source>
        <dbReference type="SAM" id="Phobius"/>
    </source>
</evidence>
<dbReference type="SUPFAM" id="SSF141072">
    <property type="entry name" value="CalX-like"/>
    <property type="match status" value="2"/>
</dbReference>
<keyword evidence="11" id="KW-0106">Calcium</keyword>
<comment type="catalytic activity">
    <reaction evidence="19">
        <text>Ca(2+)(in) + 3 Na(+)(out) = Ca(2+)(out) + 3 Na(+)(in)</text>
        <dbReference type="Rhea" id="RHEA:69955"/>
        <dbReference type="ChEBI" id="CHEBI:29101"/>
        <dbReference type="ChEBI" id="CHEBI:29108"/>
    </reaction>
</comment>
<dbReference type="InterPro" id="IPR032452">
    <property type="entry name" value="Na_Ca_Ex_C-exten"/>
</dbReference>
<dbReference type="Pfam" id="PF16494">
    <property type="entry name" value="Na_Ca_ex_C"/>
    <property type="match status" value="1"/>
</dbReference>
<dbReference type="GO" id="GO:0046872">
    <property type="term" value="F:metal ion binding"/>
    <property type="evidence" value="ECO:0007669"/>
    <property type="project" value="UniProtKB-KW"/>
</dbReference>
<dbReference type="PRINTS" id="PR01259">
    <property type="entry name" value="NACAEXCHNGR"/>
</dbReference>
<dbReference type="FunFam" id="1.20.1420.30:FF:000001">
    <property type="entry name" value="sodium/calcium exchanger 1 isoform X1"/>
    <property type="match status" value="1"/>
</dbReference>
<feature type="transmembrane region" description="Helical" evidence="21">
    <location>
        <begin position="834"/>
        <end position="854"/>
    </location>
</feature>
<keyword evidence="4" id="KW-0050">Antiport</keyword>
<evidence type="ECO:0000256" key="7">
    <source>
        <dbReference type="ARBA" id="ARBA00022692"/>
    </source>
</evidence>
<dbReference type="InterPro" id="IPR004837">
    <property type="entry name" value="NaCa_Exmemb"/>
</dbReference>
<dbReference type="Pfam" id="PF01699">
    <property type="entry name" value="Na_Ca_ex"/>
    <property type="match status" value="2"/>
</dbReference>
<keyword evidence="18" id="KW-0739">Sodium transport</keyword>
<evidence type="ECO:0000256" key="14">
    <source>
        <dbReference type="ARBA" id="ARBA00023053"/>
    </source>
</evidence>
<evidence type="ECO:0000256" key="10">
    <source>
        <dbReference type="ARBA" id="ARBA00022737"/>
    </source>
</evidence>
<keyword evidence="12" id="KW-0112">Calmodulin-binding</keyword>
<evidence type="ECO:0000313" key="23">
    <source>
        <dbReference type="Proteomes" id="UP000504632"/>
    </source>
</evidence>
<dbReference type="CTD" id="553489"/>
<evidence type="ECO:0000256" key="8">
    <source>
        <dbReference type="ARBA" id="ARBA00022723"/>
    </source>
</evidence>
<feature type="transmembrane region" description="Helical" evidence="21">
    <location>
        <begin position="230"/>
        <end position="250"/>
    </location>
</feature>
<evidence type="ECO:0000256" key="2">
    <source>
        <dbReference type="ARBA" id="ARBA00007489"/>
    </source>
</evidence>
<evidence type="ECO:0000256" key="13">
    <source>
        <dbReference type="ARBA" id="ARBA00022989"/>
    </source>
</evidence>
<accession>A0A6J2V543</accession>
<dbReference type="NCBIfam" id="TIGR00845">
    <property type="entry name" value="caca"/>
    <property type="match status" value="1"/>
</dbReference>
<feature type="domain" description="Calx-beta" evidence="22">
    <location>
        <begin position="392"/>
        <end position="492"/>
    </location>
</feature>
<proteinExistence type="inferred from homology"/>
<keyword evidence="13 21" id="KW-1133">Transmembrane helix</keyword>
<keyword evidence="3" id="KW-0813">Transport</keyword>
<keyword evidence="16 21" id="KW-0472">Membrane</keyword>
<keyword evidence="7 21" id="KW-0812">Transmembrane</keyword>
<dbReference type="Proteomes" id="UP000504632">
    <property type="component" value="Chromosome 4"/>
</dbReference>
<dbReference type="InterPro" id="IPR044880">
    <property type="entry name" value="NCX_ion-bd_dom_sf"/>
</dbReference>
<dbReference type="FunFam" id="1.20.1420.30:FF:000003">
    <property type="entry name" value="sodium/calcium exchanger 1 isoform X1"/>
    <property type="match status" value="1"/>
</dbReference>
<name>A0A6J2V543_CHACN</name>
<comment type="subcellular location">
    <subcellularLocation>
        <location evidence="1">Cell membrane</location>
        <topology evidence="1">Multi-pass membrane protein</topology>
    </subcellularLocation>
</comment>
<dbReference type="GO" id="GO:0005516">
    <property type="term" value="F:calmodulin binding"/>
    <property type="evidence" value="ECO:0007669"/>
    <property type="project" value="UniProtKB-KW"/>
</dbReference>
<dbReference type="PANTHER" id="PTHR11878:SF69">
    <property type="entry name" value="SODIUM CALCIUM EXCHANGER 1H"/>
    <property type="match status" value="1"/>
</dbReference>
<feature type="transmembrane region" description="Helical" evidence="21">
    <location>
        <begin position="907"/>
        <end position="929"/>
    </location>
</feature>
<dbReference type="GeneID" id="115809399"/>
<feature type="transmembrane region" description="Helical" evidence="21">
    <location>
        <begin position="757"/>
        <end position="781"/>
    </location>
</feature>
<dbReference type="GO" id="GO:0098794">
    <property type="term" value="C:postsynapse"/>
    <property type="evidence" value="ECO:0007669"/>
    <property type="project" value="TreeGrafter"/>
</dbReference>
<dbReference type="AlphaFoldDB" id="A0A6J2V543"/>
<evidence type="ECO:0000256" key="12">
    <source>
        <dbReference type="ARBA" id="ARBA00022860"/>
    </source>
</evidence>
<evidence type="ECO:0000259" key="22">
    <source>
        <dbReference type="SMART" id="SM00237"/>
    </source>
</evidence>
<feature type="domain" description="Calx-beta" evidence="22">
    <location>
        <begin position="523"/>
        <end position="623"/>
    </location>
</feature>
<feature type="transmembrane region" description="Helical" evidence="21">
    <location>
        <begin position="169"/>
        <end position="189"/>
    </location>
</feature>
<feature type="transmembrane region" description="Helical" evidence="21">
    <location>
        <begin position="201"/>
        <end position="224"/>
    </location>
</feature>
<reference evidence="24" key="1">
    <citation type="submission" date="2025-08" db="UniProtKB">
        <authorList>
            <consortium name="RefSeq"/>
        </authorList>
    </citation>
    <scope>IDENTIFICATION</scope>
</reference>
<keyword evidence="9" id="KW-0732">Signal</keyword>
<dbReference type="GO" id="GO:0005432">
    <property type="term" value="F:calcium:sodium antiporter activity"/>
    <property type="evidence" value="ECO:0007669"/>
    <property type="project" value="InterPro"/>
</dbReference>
<organism evidence="23 24">
    <name type="scientific">Chanos chanos</name>
    <name type="common">Milkfish</name>
    <name type="synonym">Mugil chanos</name>
    <dbReference type="NCBI Taxonomy" id="29144"/>
    <lineage>
        <taxon>Eukaryota</taxon>
        <taxon>Metazoa</taxon>
        <taxon>Chordata</taxon>
        <taxon>Craniata</taxon>
        <taxon>Vertebrata</taxon>
        <taxon>Euteleostomi</taxon>
        <taxon>Actinopterygii</taxon>
        <taxon>Neopterygii</taxon>
        <taxon>Teleostei</taxon>
        <taxon>Ostariophysi</taxon>
        <taxon>Gonorynchiformes</taxon>
        <taxon>Chanidae</taxon>
        <taxon>Chanos</taxon>
    </lineage>
</organism>
<dbReference type="FunFam" id="2.60.40.2030:FF:000002">
    <property type="entry name" value="sodium/calcium exchanger 3 isoform X1"/>
    <property type="match status" value="1"/>
</dbReference>
<dbReference type="FunFam" id="2.60.40.2030:FF:000001">
    <property type="entry name" value="sodium/calcium exchanger 1 isoform X1"/>
    <property type="match status" value="1"/>
</dbReference>
<dbReference type="SMART" id="SM00237">
    <property type="entry name" value="Calx_beta"/>
    <property type="match status" value="2"/>
</dbReference>
<dbReference type="Pfam" id="PF03160">
    <property type="entry name" value="Calx-beta"/>
    <property type="match status" value="1"/>
</dbReference>
<protein>
    <submittedName>
        <fullName evidence="24">Sodium/calcium exchanger 1a isoform X7</fullName>
    </submittedName>
</protein>
<dbReference type="Gene3D" id="1.20.1420.30">
    <property type="entry name" value="NCX, central ion-binding region"/>
    <property type="match status" value="2"/>
</dbReference>
<evidence type="ECO:0000256" key="15">
    <source>
        <dbReference type="ARBA" id="ARBA00023065"/>
    </source>
</evidence>
<feature type="transmembrane region" description="Helical" evidence="21">
    <location>
        <begin position="76"/>
        <end position="94"/>
    </location>
</feature>
<feature type="region of interest" description="Disordered" evidence="20">
    <location>
        <begin position="639"/>
        <end position="659"/>
    </location>
</feature>
<keyword evidence="15" id="KW-0406">Ion transport</keyword>
<dbReference type="InterPro" id="IPR051171">
    <property type="entry name" value="CaCA"/>
</dbReference>
<dbReference type="InterPro" id="IPR004836">
    <property type="entry name" value="Na_Ca_Ex"/>
</dbReference>
<dbReference type="PANTHER" id="PTHR11878">
    <property type="entry name" value="SODIUM/CALCIUM EXCHANGER"/>
    <property type="match status" value="1"/>
</dbReference>
<evidence type="ECO:0000256" key="4">
    <source>
        <dbReference type="ARBA" id="ARBA00022449"/>
    </source>
</evidence>
<keyword evidence="5" id="KW-1003">Cell membrane</keyword>
<dbReference type="GO" id="GO:0098703">
    <property type="term" value="P:calcium ion import across plasma membrane"/>
    <property type="evidence" value="ECO:0007669"/>
    <property type="project" value="TreeGrafter"/>
</dbReference>
<dbReference type="GO" id="GO:0007154">
    <property type="term" value="P:cell communication"/>
    <property type="evidence" value="ECO:0007669"/>
    <property type="project" value="InterPro"/>
</dbReference>
<dbReference type="GO" id="GO:0030424">
    <property type="term" value="C:axon"/>
    <property type="evidence" value="ECO:0007669"/>
    <property type="project" value="TreeGrafter"/>
</dbReference>
<evidence type="ECO:0000256" key="17">
    <source>
        <dbReference type="ARBA" id="ARBA00023180"/>
    </source>
</evidence>
<evidence type="ECO:0000256" key="18">
    <source>
        <dbReference type="ARBA" id="ARBA00023201"/>
    </source>
</evidence>